<proteinExistence type="predicted"/>
<keyword evidence="1" id="KW-0812">Transmembrane</keyword>
<keyword evidence="1" id="KW-1133">Transmembrane helix</keyword>
<dbReference type="AlphaFoldDB" id="A0A0R0CNX7"/>
<evidence type="ECO:0008006" key="4">
    <source>
        <dbReference type="Google" id="ProtNLM"/>
    </source>
</evidence>
<evidence type="ECO:0000256" key="1">
    <source>
        <dbReference type="SAM" id="Phobius"/>
    </source>
</evidence>
<evidence type="ECO:0000313" key="3">
    <source>
        <dbReference type="Proteomes" id="UP000052052"/>
    </source>
</evidence>
<gene>
    <name evidence="2" type="ORF">ABB29_02855</name>
</gene>
<keyword evidence="3" id="KW-1185">Reference proteome</keyword>
<reference evidence="2 3" key="1">
    <citation type="submission" date="2015-05" db="EMBL/GenBank/DDBJ databases">
        <title>Genome sequencing and analysis of members of genus Stenotrophomonas.</title>
        <authorList>
            <person name="Patil P.P."/>
            <person name="Midha S."/>
            <person name="Patil P.B."/>
        </authorList>
    </citation>
    <scope>NUCLEOTIDE SEQUENCE [LARGE SCALE GENOMIC DNA]</scope>
    <source>
        <strain evidence="2 3">DSM 21858</strain>
    </source>
</reference>
<protein>
    <recommendedName>
        <fullName evidence="4">Relaxation protein</fullName>
    </recommendedName>
</protein>
<dbReference type="Proteomes" id="UP000052052">
    <property type="component" value="Unassembled WGS sequence"/>
</dbReference>
<accession>A0A0R0CNX7</accession>
<sequence length="194" mass="20386">MMEYGKEQDPHALALQLATLTAQLDRSVGQLQQQGGQSMRAMQTSAQTLAQQSQQLAGEVVQAVSQQTHGAMVHGLQQSLTPLHQATRDAGAVTTALAQQLSALRSAQQSLVWKAGLALIIGSVLVVGGCGWAVWKTQRALKQAEFPTQVLEATRSGAITVCGEALCVKAGSKPQHYGQNGDYVVVQPTASGGQ</sequence>
<keyword evidence="1" id="KW-0472">Membrane</keyword>
<name>A0A0R0CNX7_9GAMM</name>
<dbReference type="EMBL" id="LDJL01000002">
    <property type="protein sequence ID" value="KRG71692.1"/>
    <property type="molecule type" value="Genomic_DNA"/>
</dbReference>
<evidence type="ECO:0000313" key="2">
    <source>
        <dbReference type="EMBL" id="KRG71692.1"/>
    </source>
</evidence>
<comment type="caution">
    <text evidence="2">The sequence shown here is derived from an EMBL/GenBank/DDBJ whole genome shotgun (WGS) entry which is preliminary data.</text>
</comment>
<feature type="transmembrane region" description="Helical" evidence="1">
    <location>
        <begin position="111"/>
        <end position="135"/>
    </location>
</feature>
<dbReference type="PATRIC" id="fig|344882.3.peg.1781"/>
<dbReference type="STRING" id="344882.ABB29_02855"/>
<organism evidence="2 3">
    <name type="scientific">Pseudoxanthomonas dokdonensis</name>
    <dbReference type="NCBI Taxonomy" id="344882"/>
    <lineage>
        <taxon>Bacteria</taxon>
        <taxon>Pseudomonadati</taxon>
        <taxon>Pseudomonadota</taxon>
        <taxon>Gammaproteobacteria</taxon>
        <taxon>Lysobacterales</taxon>
        <taxon>Lysobacteraceae</taxon>
        <taxon>Pseudoxanthomonas</taxon>
    </lineage>
</organism>